<keyword evidence="10" id="KW-0378">Hydrolase</keyword>
<feature type="domain" description="ATP-dependent DNA ligase family profile" evidence="23">
    <location>
        <begin position="107"/>
        <end position="200"/>
    </location>
</feature>
<evidence type="ECO:0000256" key="14">
    <source>
        <dbReference type="ARBA" id="ARBA00023125"/>
    </source>
</evidence>
<evidence type="ECO:0000256" key="4">
    <source>
        <dbReference type="ARBA" id="ARBA00022679"/>
    </source>
</evidence>
<evidence type="ECO:0000256" key="13">
    <source>
        <dbReference type="ARBA" id="ARBA00022932"/>
    </source>
</evidence>
<gene>
    <name evidence="24" type="ORF">AFL42_14650</name>
</gene>
<dbReference type="EC" id="6.5.1.1" evidence="2"/>
<dbReference type="Pfam" id="PF21686">
    <property type="entry name" value="LigD_Prim-Pol"/>
    <property type="match status" value="1"/>
</dbReference>
<evidence type="ECO:0000313" key="24">
    <source>
        <dbReference type="EMBL" id="KPH71708.1"/>
    </source>
</evidence>
<dbReference type="PROSITE" id="PS00333">
    <property type="entry name" value="DNA_LIGASE_A2"/>
    <property type="match status" value="1"/>
</dbReference>
<name>A0ABR5MGW3_9BACI</name>
<evidence type="ECO:0000256" key="7">
    <source>
        <dbReference type="ARBA" id="ARBA00022723"/>
    </source>
</evidence>
<evidence type="ECO:0000256" key="1">
    <source>
        <dbReference type="ARBA" id="ARBA00001936"/>
    </source>
</evidence>
<evidence type="ECO:0000256" key="2">
    <source>
        <dbReference type="ARBA" id="ARBA00012727"/>
    </source>
</evidence>
<keyword evidence="14" id="KW-0238">DNA-binding</keyword>
<comment type="caution">
    <text evidence="24">The sequence shown here is derived from an EMBL/GenBank/DDBJ whole genome shotgun (WGS) entry which is preliminary data.</text>
</comment>
<comment type="catalytic activity">
    <reaction evidence="20">
        <text>ATP + (deoxyribonucleotide)n-3'-hydroxyl + 5'-phospho-(deoxyribonucleotide)m = (deoxyribonucleotide)n+m + AMP + diphosphate.</text>
        <dbReference type="EC" id="6.5.1.1"/>
    </reaction>
</comment>
<dbReference type="GO" id="GO:0016874">
    <property type="term" value="F:ligase activity"/>
    <property type="evidence" value="ECO:0007669"/>
    <property type="project" value="UniProtKB-KW"/>
</dbReference>
<evidence type="ECO:0000256" key="11">
    <source>
        <dbReference type="ARBA" id="ARBA00022839"/>
    </source>
</evidence>
<keyword evidence="8" id="KW-0547">Nucleotide-binding</keyword>
<evidence type="ECO:0000256" key="20">
    <source>
        <dbReference type="ARBA" id="ARBA00034003"/>
    </source>
</evidence>
<keyword evidence="18" id="KW-0511">Multifunctional enzyme</keyword>
<evidence type="ECO:0000256" key="21">
    <source>
        <dbReference type="ARBA" id="ARBA00049981"/>
    </source>
</evidence>
<evidence type="ECO:0000256" key="9">
    <source>
        <dbReference type="ARBA" id="ARBA00022763"/>
    </source>
</evidence>
<keyword evidence="7" id="KW-0479">Metal-binding</keyword>
<evidence type="ECO:0000256" key="10">
    <source>
        <dbReference type="ARBA" id="ARBA00022801"/>
    </source>
</evidence>
<dbReference type="SUPFAM" id="SSF56091">
    <property type="entry name" value="DNA ligase/mRNA capping enzyme, catalytic domain"/>
    <property type="match status" value="1"/>
</dbReference>
<reference evidence="24 25" key="1">
    <citation type="submission" date="2015-07" db="EMBL/GenBank/DDBJ databases">
        <title>High-quality draft genome sequence of Oceanobacillus caeni HM6, a bacillus isolated from a human feces.</title>
        <authorList>
            <person name="Kumar J."/>
            <person name="Verma M.K."/>
            <person name="Pandey R."/>
            <person name="Bhambi M."/>
            <person name="Chauhan N."/>
        </authorList>
    </citation>
    <scope>NUCLEOTIDE SEQUENCE [LARGE SCALE GENOMIC DNA]</scope>
    <source>
        <strain evidence="24 25">HM6</strain>
    </source>
</reference>
<dbReference type="PANTHER" id="PTHR42705">
    <property type="entry name" value="BIFUNCTIONAL NON-HOMOLOGOUS END JOINING PROTEIN LIGD"/>
    <property type="match status" value="1"/>
</dbReference>
<dbReference type="NCBIfam" id="NF007211">
    <property type="entry name" value="PRK09633.1"/>
    <property type="match status" value="1"/>
</dbReference>
<dbReference type="RefSeq" id="WP_060669035.1">
    <property type="nucleotide sequence ID" value="NZ_LGTK01000067.1"/>
</dbReference>
<keyword evidence="12" id="KW-0067">ATP-binding</keyword>
<dbReference type="CDD" id="cd07906">
    <property type="entry name" value="Adenylation_DNA_ligase_LigD_LigC"/>
    <property type="match status" value="1"/>
</dbReference>
<sequence>MDMMKPITSTEIPYGKEWVYEVKYDGFRCVLTWDKDGSIQLTSKNRKDLTENFPEIITFCQKNYNQVKDYLPLTIDGELVVLNNMYQANFNWIQKRGRLKKSSAIQQASNQRPASFMAFDLLTLKGETLLITSFSKRKQNLQNLFKNLPESKRMIYVPSFENADHLWRIIFDYKGEGIIAKRKNSKYISGKNHQDWFKIKNWRTIQGFLTHYDMQNGYYTFNVFHNDEIYVVGKCKHGLKEDEAKTLEKLFITNGEKTKDGVSLPPAVCAKVHTLDLHQEELREPEFVSLLPQTDPQTCTLANLQIDLAMIPEHIGISKIDKIYWPDPMYTKGDLLSYIREISPYMLPFLRNRALTLIRFPEGIDGEFFYQKHLPAYAPDFIDFKLIEGEKMIICNRMDAILWFANHGALEYHVPFQIVDQPKPIEIVFDLDPPDRDAFSLAIQAANLIKPILDDLGLLSFVKTSGNKGIQIHIPIPENSLTYDETAVFTQAVAYTVEGAYPNLFTTERMKKKRKGRLYIDYIQHGKDKTIIAPYSPRRTREGTVATPLYWEEVNENLRPKHFHIKNVLSRVKELGCPFRYYEEAREKQNLSKVLSLIK</sequence>
<keyword evidence="16" id="KW-0234">DNA repair</keyword>
<evidence type="ECO:0000256" key="3">
    <source>
        <dbReference type="ARBA" id="ARBA00022598"/>
    </source>
</evidence>
<dbReference type="Gene3D" id="3.90.920.10">
    <property type="entry name" value="DNA primase, PRIM domain"/>
    <property type="match status" value="1"/>
</dbReference>
<keyword evidence="4" id="KW-0808">Transferase</keyword>
<dbReference type="NCBIfam" id="TIGR02776">
    <property type="entry name" value="NHEJ_ligase_prk"/>
    <property type="match status" value="1"/>
</dbReference>
<evidence type="ECO:0000256" key="12">
    <source>
        <dbReference type="ARBA" id="ARBA00022840"/>
    </source>
</evidence>
<keyword evidence="13" id="KW-0239">DNA-directed DNA polymerase</keyword>
<evidence type="ECO:0000256" key="8">
    <source>
        <dbReference type="ARBA" id="ARBA00022741"/>
    </source>
</evidence>
<dbReference type="NCBIfam" id="TIGR02778">
    <property type="entry name" value="ligD_pol"/>
    <property type="match status" value="1"/>
</dbReference>
<organism evidence="24 25">
    <name type="scientific">Oceanobacillus caeni</name>
    <dbReference type="NCBI Taxonomy" id="405946"/>
    <lineage>
        <taxon>Bacteria</taxon>
        <taxon>Bacillati</taxon>
        <taxon>Bacillota</taxon>
        <taxon>Bacilli</taxon>
        <taxon>Bacillales</taxon>
        <taxon>Bacillaceae</taxon>
        <taxon>Oceanobacillus</taxon>
    </lineage>
</organism>
<evidence type="ECO:0000256" key="19">
    <source>
        <dbReference type="ARBA" id="ARBA00029943"/>
    </source>
</evidence>
<keyword evidence="5" id="KW-0548">Nucleotidyltransferase</keyword>
<evidence type="ECO:0000256" key="15">
    <source>
        <dbReference type="ARBA" id="ARBA00023172"/>
    </source>
</evidence>
<evidence type="ECO:0000313" key="25">
    <source>
        <dbReference type="Proteomes" id="UP000037854"/>
    </source>
</evidence>
<evidence type="ECO:0000256" key="6">
    <source>
        <dbReference type="ARBA" id="ARBA00022722"/>
    </source>
</evidence>
<keyword evidence="25" id="KW-1185">Reference proteome</keyword>
<accession>A0ABR5MGW3</accession>
<protein>
    <recommendedName>
        <fullName evidence="2">DNA ligase (ATP)</fullName>
        <ecNumber evidence="2">6.5.1.1</ecNumber>
    </recommendedName>
    <alternativeName>
        <fullName evidence="19">NHEJ DNA polymerase</fullName>
    </alternativeName>
</protein>
<dbReference type="PROSITE" id="PS50160">
    <property type="entry name" value="DNA_LIGASE_A3"/>
    <property type="match status" value="1"/>
</dbReference>
<evidence type="ECO:0000256" key="16">
    <source>
        <dbReference type="ARBA" id="ARBA00023204"/>
    </source>
</evidence>
<proteinExistence type="inferred from homology"/>
<evidence type="ECO:0000256" key="17">
    <source>
        <dbReference type="ARBA" id="ARBA00023211"/>
    </source>
</evidence>
<comment type="cofactor">
    <cofactor evidence="1">
        <name>Mn(2+)</name>
        <dbReference type="ChEBI" id="CHEBI:29035"/>
    </cofactor>
</comment>
<dbReference type="InterPro" id="IPR012310">
    <property type="entry name" value="DNA_ligase_ATP-dep_cent"/>
</dbReference>
<dbReference type="InterPro" id="IPR014143">
    <property type="entry name" value="NHEJ_ligase_prk"/>
</dbReference>
<keyword evidence="15" id="KW-0233">DNA recombination</keyword>
<comment type="similarity">
    <text evidence="21">In the C-terminal section; belongs to the ATP-dependent DNA ligase family.</text>
</comment>
<evidence type="ECO:0000256" key="5">
    <source>
        <dbReference type="ARBA" id="ARBA00022695"/>
    </source>
</evidence>
<dbReference type="EMBL" id="LGTK01000067">
    <property type="protein sequence ID" value="KPH71708.1"/>
    <property type="molecule type" value="Genomic_DNA"/>
</dbReference>
<dbReference type="InterPro" id="IPR014145">
    <property type="entry name" value="LigD_pol_dom"/>
</dbReference>
<comment type="similarity">
    <text evidence="22">In the N-terminal section; belongs to the LigD polymerase family.</text>
</comment>
<keyword evidence="3 24" id="KW-0436">Ligase</keyword>
<evidence type="ECO:0000259" key="23">
    <source>
        <dbReference type="PROSITE" id="PS50160"/>
    </source>
</evidence>
<keyword evidence="11" id="KW-0269">Exonuclease</keyword>
<dbReference type="Proteomes" id="UP000037854">
    <property type="component" value="Unassembled WGS sequence"/>
</dbReference>
<evidence type="ECO:0000256" key="22">
    <source>
        <dbReference type="ARBA" id="ARBA00049990"/>
    </source>
</evidence>
<dbReference type="Gene3D" id="3.30.470.30">
    <property type="entry name" value="DNA ligase/mRNA capping enzyme"/>
    <property type="match status" value="1"/>
</dbReference>
<keyword evidence="6" id="KW-0540">Nuclease</keyword>
<evidence type="ECO:0000256" key="18">
    <source>
        <dbReference type="ARBA" id="ARBA00023268"/>
    </source>
</evidence>
<dbReference type="InterPro" id="IPR052171">
    <property type="entry name" value="NHEJ_LigD"/>
</dbReference>
<dbReference type="InterPro" id="IPR016059">
    <property type="entry name" value="DNA_ligase_ATP-dep_CS"/>
</dbReference>
<dbReference type="InterPro" id="IPR014146">
    <property type="entry name" value="LigD_ligase_dom"/>
</dbReference>
<dbReference type="PANTHER" id="PTHR42705:SF2">
    <property type="entry name" value="BIFUNCTIONAL NON-HOMOLOGOUS END JOINING PROTEIN LIGD"/>
    <property type="match status" value="1"/>
</dbReference>
<dbReference type="Pfam" id="PF01068">
    <property type="entry name" value="DNA_ligase_A_M"/>
    <property type="match status" value="1"/>
</dbReference>
<dbReference type="NCBIfam" id="TIGR02779">
    <property type="entry name" value="NHEJ_ligase_lig"/>
    <property type="match status" value="1"/>
</dbReference>
<keyword evidence="9" id="KW-0227">DNA damage</keyword>
<keyword evidence="17" id="KW-0464">Manganese</keyword>